<dbReference type="InterPro" id="IPR023027">
    <property type="entry name" value="Mannitol_DH_CS"/>
</dbReference>
<evidence type="ECO:0000256" key="6">
    <source>
        <dbReference type="ARBA" id="ARBA00048615"/>
    </source>
</evidence>
<evidence type="ECO:0000256" key="4">
    <source>
        <dbReference type="ARBA" id="ARBA00023002"/>
    </source>
</evidence>
<name>A0A9D2LDS3_9MICO</name>
<dbReference type="SUPFAM" id="SSF51735">
    <property type="entry name" value="NAD(P)-binding Rossmann-fold domains"/>
    <property type="match status" value="2"/>
</dbReference>
<feature type="domain" description="Mannitol dehydrogenase N-terminal" evidence="8">
    <location>
        <begin position="31"/>
        <end position="328"/>
    </location>
</feature>
<dbReference type="InterPro" id="IPR013118">
    <property type="entry name" value="Mannitol_DH_C"/>
</dbReference>
<dbReference type="Gene3D" id="1.10.1040.10">
    <property type="entry name" value="N-(1-d-carboxylethyl)-l-norvaline Dehydrogenase, domain 2"/>
    <property type="match status" value="1"/>
</dbReference>
<dbReference type="SUPFAM" id="SSF48179">
    <property type="entry name" value="6-phosphogluconate dehydrogenase C-terminal domain-like"/>
    <property type="match status" value="1"/>
</dbReference>
<evidence type="ECO:0000256" key="2">
    <source>
        <dbReference type="ARBA" id="ARBA00012939"/>
    </source>
</evidence>
<gene>
    <name evidence="10" type="ORF">H9786_09370</name>
</gene>
<comment type="caution">
    <text evidence="10">The sequence shown here is derived from an EMBL/GenBank/DDBJ whole genome shotgun (WGS) entry which is preliminary data.</text>
</comment>
<reference evidence="10" key="2">
    <citation type="submission" date="2021-04" db="EMBL/GenBank/DDBJ databases">
        <authorList>
            <person name="Gilroy R."/>
        </authorList>
    </citation>
    <scope>NUCLEOTIDE SEQUENCE</scope>
    <source>
        <strain evidence="10">ChiHjej13B12-24818</strain>
    </source>
</reference>
<keyword evidence="4" id="KW-0560">Oxidoreductase</keyword>
<comment type="similarity">
    <text evidence="1">Belongs to the mannitol dehydrogenase family.</text>
</comment>
<dbReference type="Gene3D" id="3.40.50.720">
    <property type="entry name" value="NAD(P)-binding Rossmann-like Domain"/>
    <property type="match status" value="1"/>
</dbReference>
<dbReference type="PANTHER" id="PTHR43362">
    <property type="entry name" value="MANNITOL DEHYDROGENASE DSF1-RELATED"/>
    <property type="match status" value="1"/>
</dbReference>
<dbReference type="Proteomes" id="UP000823823">
    <property type="component" value="Unassembled WGS sequence"/>
</dbReference>
<organism evidence="10 11">
    <name type="scientific">Candidatus Brachybacterium merdavium</name>
    <dbReference type="NCBI Taxonomy" id="2838513"/>
    <lineage>
        <taxon>Bacteria</taxon>
        <taxon>Bacillati</taxon>
        <taxon>Actinomycetota</taxon>
        <taxon>Actinomycetes</taxon>
        <taxon>Micrococcales</taxon>
        <taxon>Dermabacteraceae</taxon>
        <taxon>Brachybacterium</taxon>
    </lineage>
</organism>
<dbReference type="AlphaFoldDB" id="A0A9D2LDS3"/>
<dbReference type="EMBL" id="DWZH01000069">
    <property type="protein sequence ID" value="HJB10721.1"/>
    <property type="molecule type" value="Genomic_DNA"/>
</dbReference>
<dbReference type="GO" id="GO:0008926">
    <property type="term" value="F:mannitol-1-phosphate 5-dehydrogenase activity"/>
    <property type="evidence" value="ECO:0007669"/>
    <property type="project" value="UniProtKB-EC"/>
</dbReference>
<protein>
    <recommendedName>
        <fullName evidence="3">Mannitol-1-phosphate 5-dehydrogenase</fullName>
        <ecNumber evidence="2">1.1.1.17</ecNumber>
    </recommendedName>
</protein>
<evidence type="ECO:0000313" key="10">
    <source>
        <dbReference type="EMBL" id="HJB10721.1"/>
    </source>
</evidence>
<dbReference type="InterPro" id="IPR008927">
    <property type="entry name" value="6-PGluconate_DH-like_C_sf"/>
</dbReference>
<evidence type="ECO:0000259" key="8">
    <source>
        <dbReference type="Pfam" id="PF01232"/>
    </source>
</evidence>
<keyword evidence="5" id="KW-0520">NAD</keyword>
<evidence type="ECO:0000256" key="7">
    <source>
        <dbReference type="SAM" id="MobiDB-lite"/>
    </source>
</evidence>
<dbReference type="Pfam" id="PF01232">
    <property type="entry name" value="Mannitol_dh"/>
    <property type="match status" value="1"/>
</dbReference>
<dbReference type="InterPro" id="IPR013131">
    <property type="entry name" value="Mannitol_DH_N"/>
</dbReference>
<proteinExistence type="inferred from homology"/>
<feature type="domain" description="Mannitol dehydrogenase C-terminal" evidence="9">
    <location>
        <begin position="337"/>
        <end position="524"/>
    </location>
</feature>
<dbReference type="GO" id="GO:0019594">
    <property type="term" value="P:mannitol metabolic process"/>
    <property type="evidence" value="ECO:0007669"/>
    <property type="project" value="InterPro"/>
</dbReference>
<accession>A0A9D2LDS3</accession>
<sequence>MTALTSATLPDIAAGGQVAVPGYPLTERSIGIVHFGVGGFHRAHQAMYLDRLMHDGRDQDWAICGVGLLPGDSRMRDALSSQDGLYTLVTKAPDGARDPRVIGSIARYLFAPDDPEAVLAQMTDPAVRIVSLTVTEGGYNYNPSTGEFQYETEAVAADLTTSFEQPAAARAAAGGNGEGQGAADASAGGTDSGGGASAGGATGHPRTMFGYVVEALRRRRAAGTPPFTVMSCDNVRGNGDLAQRMILAYTRRRDENGLHEDAPMAEWIEQNVAFPNCMVDRITPVTSPEDIEMIASDYGIDDAWPVVSEDFVQWVLEDRFPAGRPAYEQVGVQMVEDVEPYELMKLRLLNCSHQSLAYFGLLLGHTYADEAAVDEHLAPFTRTLYMDREGTPTVPEVPGMDLTAYKDELMARFANQSVKDTLARLAAESSDRIPTWLVPVIKENLAAGRDVTASAAIVASWARYAEGTGENGEEWPVVDRLHDRVMAAAARHDQDLLAFLRDDELFGDLVEHEAFTTPYLHALEVLRADGARALLKELVESA</sequence>
<dbReference type="InterPro" id="IPR036291">
    <property type="entry name" value="NAD(P)-bd_dom_sf"/>
</dbReference>
<dbReference type="Pfam" id="PF08125">
    <property type="entry name" value="Mannitol_dh_C"/>
    <property type="match status" value="1"/>
</dbReference>
<dbReference type="PANTHER" id="PTHR43362:SF1">
    <property type="entry name" value="MANNITOL DEHYDROGENASE 2-RELATED"/>
    <property type="match status" value="1"/>
</dbReference>
<dbReference type="PROSITE" id="PS00974">
    <property type="entry name" value="MANNITOL_DHGENASE"/>
    <property type="match status" value="1"/>
</dbReference>
<evidence type="ECO:0000313" key="11">
    <source>
        <dbReference type="Proteomes" id="UP000823823"/>
    </source>
</evidence>
<dbReference type="InterPro" id="IPR013328">
    <property type="entry name" value="6PGD_dom2"/>
</dbReference>
<comment type="catalytic activity">
    <reaction evidence="6">
        <text>D-mannitol 1-phosphate + NAD(+) = beta-D-fructose 6-phosphate + NADH + H(+)</text>
        <dbReference type="Rhea" id="RHEA:19661"/>
        <dbReference type="ChEBI" id="CHEBI:15378"/>
        <dbReference type="ChEBI" id="CHEBI:57540"/>
        <dbReference type="ChEBI" id="CHEBI:57634"/>
        <dbReference type="ChEBI" id="CHEBI:57945"/>
        <dbReference type="ChEBI" id="CHEBI:61381"/>
        <dbReference type="EC" id="1.1.1.17"/>
    </reaction>
</comment>
<feature type="compositionally biased region" description="Gly residues" evidence="7">
    <location>
        <begin position="190"/>
        <end position="201"/>
    </location>
</feature>
<feature type="region of interest" description="Disordered" evidence="7">
    <location>
        <begin position="167"/>
        <end position="201"/>
    </location>
</feature>
<evidence type="ECO:0000259" key="9">
    <source>
        <dbReference type="Pfam" id="PF08125"/>
    </source>
</evidence>
<dbReference type="EC" id="1.1.1.17" evidence="2"/>
<dbReference type="InterPro" id="IPR050988">
    <property type="entry name" value="Mannitol_DH/Oxidoreductase"/>
</dbReference>
<evidence type="ECO:0000256" key="3">
    <source>
        <dbReference type="ARBA" id="ARBA00016219"/>
    </source>
</evidence>
<reference evidence="10" key="1">
    <citation type="journal article" date="2021" name="PeerJ">
        <title>Extensive microbial diversity within the chicken gut microbiome revealed by metagenomics and culture.</title>
        <authorList>
            <person name="Gilroy R."/>
            <person name="Ravi A."/>
            <person name="Getino M."/>
            <person name="Pursley I."/>
            <person name="Horton D.L."/>
            <person name="Alikhan N.F."/>
            <person name="Baker D."/>
            <person name="Gharbi K."/>
            <person name="Hall N."/>
            <person name="Watson M."/>
            <person name="Adriaenssens E.M."/>
            <person name="Foster-Nyarko E."/>
            <person name="Jarju S."/>
            <person name="Secka A."/>
            <person name="Antonio M."/>
            <person name="Oren A."/>
            <person name="Chaudhuri R.R."/>
            <person name="La Ragione R."/>
            <person name="Hildebrand F."/>
            <person name="Pallen M.J."/>
        </authorList>
    </citation>
    <scope>NUCLEOTIDE SEQUENCE</scope>
    <source>
        <strain evidence="10">ChiHjej13B12-24818</strain>
    </source>
</reference>
<evidence type="ECO:0000256" key="5">
    <source>
        <dbReference type="ARBA" id="ARBA00023027"/>
    </source>
</evidence>
<evidence type="ECO:0000256" key="1">
    <source>
        <dbReference type="ARBA" id="ARBA00006541"/>
    </source>
</evidence>